<dbReference type="GeneID" id="39577324"/>
<feature type="transmembrane region" description="Helical" evidence="5">
    <location>
        <begin position="104"/>
        <end position="121"/>
    </location>
</feature>
<evidence type="ECO:0000313" key="8">
    <source>
        <dbReference type="Proteomes" id="UP000272025"/>
    </source>
</evidence>
<keyword evidence="2 5" id="KW-0812">Transmembrane</keyword>
<dbReference type="PANTHER" id="PTHR10783:SF46">
    <property type="entry name" value="PROTEIN ERD1 HOMOLOG 2"/>
    <property type="match status" value="1"/>
</dbReference>
<evidence type="ECO:0000313" key="7">
    <source>
        <dbReference type="EMBL" id="ROT36887.1"/>
    </source>
</evidence>
<dbReference type="STRING" id="1314773.A0A3N2PQU8"/>
<feature type="domain" description="EXS" evidence="6">
    <location>
        <begin position="190"/>
        <end position="413"/>
    </location>
</feature>
<proteinExistence type="predicted"/>
<dbReference type="OrthoDB" id="2159384at2759"/>
<dbReference type="RefSeq" id="XP_028464693.1">
    <property type="nucleotide sequence ID" value="XM_028608846.1"/>
</dbReference>
<sequence>MAGDHKVGQDFDLFSLTFPLPYRVGFILILGVWGWGVNLQYLERAKINTPSLIQYPSRSSPTQPPHHLSTYRLATVLSILFAFSLTTFWLFTRGVPDLVVRYDWMPMTFLAALAALFFAPLRDLARNGRRRLLTSLRRVSIGGIAEANDGKFGDILLADALTSYGKVLGDLFVAVCMFFSPSASATAAPNRSCGGLLAVPLVVAIPSAIRLRQCLIEYLRVKRAPYRESSGWGGQHLANAAKYATTFPVLVLATLQRHRSLAAGGPPPSPALDAAWAAAALLNSLYSLWWDVTKDWDLTLFSPARRGGTSLREQHPYGLRGRLAFRQPVVYYAVIALDLVLRCTWATRLSGRLAPLNDREGFLFLLQLLEVFRRWVWIFFRVEAEFIRNSSSAGLGVDDILLGDYKEDSEDDDL</sequence>
<evidence type="ECO:0000256" key="2">
    <source>
        <dbReference type="ARBA" id="ARBA00022692"/>
    </source>
</evidence>
<dbReference type="Proteomes" id="UP000272025">
    <property type="component" value="Unassembled WGS sequence"/>
</dbReference>
<dbReference type="PANTHER" id="PTHR10783">
    <property type="entry name" value="XENOTROPIC AND POLYTROPIC RETROVIRUS RECEPTOR 1-RELATED"/>
    <property type="match status" value="1"/>
</dbReference>
<gene>
    <name evidence="7" type="ORF">SODALDRAFT_298563</name>
</gene>
<evidence type="ECO:0000256" key="4">
    <source>
        <dbReference type="ARBA" id="ARBA00023136"/>
    </source>
</evidence>
<dbReference type="InterPro" id="IPR004342">
    <property type="entry name" value="EXS_C"/>
</dbReference>
<dbReference type="PROSITE" id="PS51380">
    <property type="entry name" value="EXS"/>
    <property type="match status" value="1"/>
</dbReference>
<dbReference type="GO" id="GO:0005737">
    <property type="term" value="C:cytoplasm"/>
    <property type="evidence" value="ECO:0007669"/>
    <property type="project" value="TreeGrafter"/>
</dbReference>
<feature type="transmembrane region" description="Helical" evidence="5">
    <location>
        <begin position="73"/>
        <end position="92"/>
    </location>
</feature>
<name>A0A3N2PQU8_SODAK</name>
<dbReference type="EMBL" id="ML119058">
    <property type="protein sequence ID" value="ROT36887.1"/>
    <property type="molecule type" value="Genomic_DNA"/>
</dbReference>
<dbReference type="Pfam" id="PF03124">
    <property type="entry name" value="EXS"/>
    <property type="match status" value="1"/>
</dbReference>
<evidence type="ECO:0000256" key="3">
    <source>
        <dbReference type="ARBA" id="ARBA00022989"/>
    </source>
</evidence>
<evidence type="ECO:0000256" key="1">
    <source>
        <dbReference type="ARBA" id="ARBA00004141"/>
    </source>
</evidence>
<accession>A0A3N2PQU8</accession>
<keyword evidence="8" id="KW-1185">Reference proteome</keyword>
<evidence type="ECO:0000256" key="5">
    <source>
        <dbReference type="SAM" id="Phobius"/>
    </source>
</evidence>
<dbReference type="GO" id="GO:0016020">
    <property type="term" value="C:membrane"/>
    <property type="evidence" value="ECO:0007669"/>
    <property type="project" value="UniProtKB-SubCell"/>
</dbReference>
<evidence type="ECO:0000259" key="6">
    <source>
        <dbReference type="PROSITE" id="PS51380"/>
    </source>
</evidence>
<feature type="transmembrane region" description="Helical" evidence="5">
    <location>
        <begin position="20"/>
        <end position="42"/>
    </location>
</feature>
<organism evidence="7 8">
    <name type="scientific">Sodiomyces alkalinus (strain CBS 110278 / VKM F-3762 / F11)</name>
    <name type="common">Alkaliphilic filamentous fungus</name>
    <dbReference type="NCBI Taxonomy" id="1314773"/>
    <lineage>
        <taxon>Eukaryota</taxon>
        <taxon>Fungi</taxon>
        <taxon>Dikarya</taxon>
        <taxon>Ascomycota</taxon>
        <taxon>Pezizomycotina</taxon>
        <taxon>Sordariomycetes</taxon>
        <taxon>Hypocreomycetidae</taxon>
        <taxon>Glomerellales</taxon>
        <taxon>Plectosphaerellaceae</taxon>
        <taxon>Sodiomyces</taxon>
    </lineage>
</organism>
<keyword evidence="3 5" id="KW-1133">Transmembrane helix</keyword>
<comment type="subcellular location">
    <subcellularLocation>
        <location evidence="1">Membrane</location>
        <topology evidence="1">Multi-pass membrane protein</topology>
    </subcellularLocation>
</comment>
<dbReference type="AlphaFoldDB" id="A0A3N2PQU8"/>
<reference evidence="7 8" key="1">
    <citation type="journal article" date="2018" name="Mol. Ecol.">
        <title>The obligate alkalophilic soda-lake fungus Sodiomyces alkalinus has shifted to a protein diet.</title>
        <authorList>
            <person name="Grum-Grzhimaylo A.A."/>
            <person name="Falkoski D.L."/>
            <person name="van den Heuvel J."/>
            <person name="Valero-Jimenez C.A."/>
            <person name="Min B."/>
            <person name="Choi I.G."/>
            <person name="Lipzen A."/>
            <person name="Daum C.G."/>
            <person name="Aanen D.K."/>
            <person name="Tsang A."/>
            <person name="Henrissat B."/>
            <person name="Bilanenko E.N."/>
            <person name="de Vries R.P."/>
            <person name="van Kan J.A.L."/>
            <person name="Grigoriev I.V."/>
            <person name="Debets A.J.M."/>
        </authorList>
    </citation>
    <scope>NUCLEOTIDE SEQUENCE [LARGE SCALE GENOMIC DNA]</scope>
    <source>
        <strain evidence="7 8">F11</strain>
    </source>
</reference>
<protein>
    <submittedName>
        <fullName evidence="7">EXS family protein</fullName>
    </submittedName>
</protein>
<keyword evidence="4 5" id="KW-0472">Membrane</keyword>